<dbReference type="InterPro" id="IPR002322">
    <property type="entry name" value="Cyt_c_III"/>
</dbReference>
<dbReference type="NCBIfam" id="TIGR04257">
    <property type="entry name" value="nanowire_3heme"/>
    <property type="match status" value="2"/>
</dbReference>
<dbReference type="PANTHER" id="PTHR39425:SF1">
    <property type="entry name" value="CYTOCHROME C7-LIKE DOMAIN-CONTAINING PROTEIN"/>
    <property type="match status" value="1"/>
</dbReference>
<name>A0A3B0V7F3_9ZZZZ</name>
<dbReference type="AlphaFoldDB" id="A0A3B0V7F3"/>
<protein>
    <recommendedName>
        <fullName evidence="2">Cytochrome c7-like domain-containing protein</fullName>
    </recommendedName>
</protein>
<proteinExistence type="predicted"/>
<dbReference type="PRINTS" id="PR00609">
    <property type="entry name" value="CYTOCHROMEC3"/>
</dbReference>
<accession>A0A3B0V7F3</accession>
<dbReference type="EMBL" id="UOEY01000001">
    <property type="protein sequence ID" value="VAW33977.1"/>
    <property type="molecule type" value="Genomic_DNA"/>
</dbReference>
<dbReference type="Pfam" id="PF14522">
    <property type="entry name" value="Cytochrome_C7"/>
    <property type="match status" value="2"/>
</dbReference>
<dbReference type="CDD" id="cd08168">
    <property type="entry name" value="Cytochrom_C3"/>
    <property type="match status" value="1"/>
</dbReference>
<dbReference type="InterPro" id="IPR029467">
    <property type="entry name" value="Cyt_c7-like"/>
</dbReference>
<dbReference type="Gene3D" id="3.90.10.10">
    <property type="entry name" value="Cytochrome C3"/>
    <property type="match status" value="2"/>
</dbReference>
<dbReference type="GO" id="GO:0020037">
    <property type="term" value="F:heme binding"/>
    <property type="evidence" value="ECO:0007669"/>
    <property type="project" value="InterPro"/>
</dbReference>
<organism evidence="3">
    <name type="scientific">hydrothermal vent metagenome</name>
    <dbReference type="NCBI Taxonomy" id="652676"/>
    <lineage>
        <taxon>unclassified sequences</taxon>
        <taxon>metagenomes</taxon>
        <taxon>ecological metagenomes</taxon>
    </lineage>
</organism>
<feature type="domain" description="Cytochrome c7-like" evidence="2">
    <location>
        <begin position="139"/>
        <end position="205"/>
    </location>
</feature>
<dbReference type="InterPro" id="IPR026352">
    <property type="entry name" value="Nanowire_3heme"/>
</dbReference>
<dbReference type="GO" id="GO:0046872">
    <property type="term" value="F:metal ion binding"/>
    <property type="evidence" value="ECO:0007669"/>
    <property type="project" value="UniProtKB-KW"/>
</dbReference>
<evidence type="ECO:0000313" key="3">
    <source>
        <dbReference type="EMBL" id="VAW33977.1"/>
    </source>
</evidence>
<sequence>MKFSKKIIWTFGVVACVGLLFAAVRVTKAADKKPYDEATYGPEQLIVFQTPVPKVTFSHKIHTKDAGLGCDDCHDSIFPMETGTVDKKADFNMKSFAEGKYCGACHDGDTAFSVTGADNCVSCHTPPKAIVFSKPVKAVVFDHAMHVRTGLNCTDCHSKVFEMKIGWAESQKDFTMAALYKGKYCGTCHNGQEAFAANTKCTTCHIGVLGFDRLVGNANARKKSSAVR</sequence>
<feature type="domain" description="Cytochrome c7-like" evidence="2">
    <location>
        <begin position="55"/>
        <end position="125"/>
    </location>
</feature>
<evidence type="ECO:0000256" key="1">
    <source>
        <dbReference type="ARBA" id="ARBA00022723"/>
    </source>
</evidence>
<dbReference type="SUPFAM" id="SSF48695">
    <property type="entry name" value="Multiheme cytochromes"/>
    <property type="match status" value="1"/>
</dbReference>
<gene>
    <name evidence="3" type="ORF">MNBD_DELTA04-1406</name>
</gene>
<keyword evidence="1" id="KW-0479">Metal-binding</keyword>
<evidence type="ECO:0000259" key="2">
    <source>
        <dbReference type="Pfam" id="PF14522"/>
    </source>
</evidence>
<reference evidence="3" key="1">
    <citation type="submission" date="2018-06" db="EMBL/GenBank/DDBJ databases">
        <authorList>
            <person name="Zhirakovskaya E."/>
        </authorList>
    </citation>
    <scope>NUCLEOTIDE SEQUENCE</scope>
</reference>
<dbReference type="PANTHER" id="PTHR39425">
    <property type="entry name" value="LIPOPROTEIN CYTOCHROME C"/>
    <property type="match status" value="1"/>
</dbReference>
<dbReference type="InterPro" id="IPR036280">
    <property type="entry name" value="Multihaem_cyt_sf"/>
</dbReference>
<dbReference type="GO" id="GO:0009055">
    <property type="term" value="F:electron transfer activity"/>
    <property type="evidence" value="ECO:0007669"/>
    <property type="project" value="InterPro"/>
</dbReference>